<evidence type="ECO:0000313" key="1">
    <source>
        <dbReference type="EMBL" id="OCR90285.1"/>
    </source>
</evidence>
<dbReference type="Proteomes" id="UP000093100">
    <property type="component" value="Unassembled WGS sequence"/>
</dbReference>
<gene>
    <name evidence="1" type="ORF">CFT12S02225_07925</name>
</gene>
<reference evidence="1 2" key="1">
    <citation type="journal article" date="2016" name="Genome Biol. Evol.">
        <title>Comparative Genomics of Campylobacter fetus from Reptiles and Mammals Reveals Divergent Evolution in Host-Associated Lineages.</title>
        <authorList>
            <person name="Gilbert M.J."/>
            <person name="Miller W.G."/>
            <person name="Yee E."/>
            <person name="Zomer A.L."/>
            <person name="van der Graaf-van Bloois L."/>
            <person name="Fitzgerald C."/>
            <person name="Forbes K.J."/>
            <person name="Meric G."/>
            <person name="Sheppard S.K."/>
            <person name="Wagenaar J.A."/>
            <person name="Duim B."/>
        </authorList>
    </citation>
    <scope>NUCLEOTIDE SEQUENCE [LARGE SCALE GENOMIC DNA]</scope>
    <source>
        <strain evidence="1 2">12S02225-3</strain>
    </source>
</reference>
<name>A0AAX0H9S6_CAMFE</name>
<organism evidence="1 2">
    <name type="scientific">Campylobacter fetus subsp. testudinum</name>
    <dbReference type="NCBI Taxonomy" id="1507806"/>
    <lineage>
        <taxon>Bacteria</taxon>
        <taxon>Pseudomonadati</taxon>
        <taxon>Campylobacterota</taxon>
        <taxon>Epsilonproteobacteria</taxon>
        <taxon>Campylobacterales</taxon>
        <taxon>Campylobacteraceae</taxon>
        <taxon>Campylobacter</taxon>
    </lineage>
</organism>
<dbReference type="EMBL" id="LFLK01000008">
    <property type="protein sequence ID" value="OCR90285.1"/>
    <property type="molecule type" value="Genomic_DNA"/>
</dbReference>
<evidence type="ECO:0000313" key="2">
    <source>
        <dbReference type="Proteomes" id="UP000093100"/>
    </source>
</evidence>
<dbReference type="RefSeq" id="WP_065841160.1">
    <property type="nucleotide sequence ID" value="NZ_LFLK01000008.1"/>
</dbReference>
<dbReference type="AlphaFoldDB" id="A0AAX0H9S6"/>
<comment type="caution">
    <text evidence="1">The sequence shown here is derived from an EMBL/GenBank/DDBJ whole genome shotgun (WGS) entry which is preliminary data.</text>
</comment>
<protein>
    <submittedName>
        <fullName evidence="1">Uncharacterized protein</fullName>
    </submittedName>
</protein>
<proteinExistence type="predicted"/>
<accession>A0AAX0H9S6</accession>
<sequence length="988" mass="111786">MKNIFIFIMFILFGNVGLFGVDVHCNKSGEIIEDGKIIKEGKSYLKEGNTYILGDFKNDKNADGTSKEEIVEIPDGNTHTYELYATNIDANFIINDWDQTSIRIKAKVKSKIAVKITEVVHLPGTWLTVDNSFVHYRFLDPAYAGETLVMDKGKLQRNYGGICYQKRLDQFDPSAGNLYSGTKDKDEFFTVADEGETVNVLFEIDQTLVKSTLITVSTSIFRFKATITVTPIAPSSVDSSTKLMIVNDQYNVKAPGAVDASGNFTGDTNLYTQIVGKPFDVRVISVVDRADISDFYYAGLFSELDNGKIVPIDCTYYTIDMPVSPYNGCKMKLEDMDLWRKFSNALTSMRGASPTNPISYNLKDFTIPTDRTDINYNKLFFEIQGYYDIANRNVKVRSNYFSARPAKIVLEARDLKNELFGGKEYNSFDPTITNEIYTKLTALDDSGKNAAASYNAKFISKSMISLDKSAGGSEDPKKWCSYDGSEDDDKRLLNVPMATTAKFDKGIGKVYTNYDVANNKYYIKYPDIGHTKIYILDDDTTMIDQVDGDCIKGSTSNDKVNGKIGCNVALEADYFKFKPSSFQITRKELKNGYISDDGNITFFSFGKDYGMLVDGDNPNANPNYTDFMGGKLELDIQARLADNTVPNLYSKNCYVNDVNINFELDKTADEKKALEDAKNNVSFYGIKDRTLGLDQNETYLIKIENLDTNGVLKNDGKFKLAKNSFYAGESNVSLKINFDREYNVAKDPIRIKSSDFKINGQDTIYTSVVINDKVVAVDDDRVVDYFYGRVYSDRLEENMEEIEGESCDVDIYYGVYCGDECQTKQGANEKYEFIKDTINTTDDKKDLDYARISDLNYYKVKHFNKLRSDEFAELLWKSQVDGLNLKIYNRNSPKVEDSFGSIEASEWKMGLWYHENDPENIFTISIKTPNYMKYDKNYIGGDPKDSSFKVKFIRDSNSSWVGSGKQGDVMGIDEDDKLIKSKKGRIDW</sequence>